<keyword evidence="2" id="KW-1185">Reference proteome</keyword>
<reference evidence="2" key="1">
    <citation type="submission" date="2013-02" db="EMBL/GenBank/DDBJ databases">
        <authorList>
            <person name="Hughes D."/>
        </authorList>
    </citation>
    <scope>NUCLEOTIDE SEQUENCE</scope>
    <source>
        <strain>Durham</strain>
        <strain evidence="2">NC isolate 2 -- Noor lab</strain>
    </source>
</reference>
<accession>T1GXZ5</accession>
<evidence type="ECO:0000313" key="2">
    <source>
        <dbReference type="Proteomes" id="UP000015102"/>
    </source>
</evidence>
<protein>
    <submittedName>
        <fullName evidence="1">Uncharacterized protein</fullName>
    </submittedName>
</protein>
<dbReference type="AlphaFoldDB" id="T1GXZ5"/>
<organism evidence="1 2">
    <name type="scientific">Megaselia scalaris</name>
    <name type="common">Humpbacked fly</name>
    <name type="synonym">Phora scalaris</name>
    <dbReference type="NCBI Taxonomy" id="36166"/>
    <lineage>
        <taxon>Eukaryota</taxon>
        <taxon>Metazoa</taxon>
        <taxon>Ecdysozoa</taxon>
        <taxon>Arthropoda</taxon>
        <taxon>Hexapoda</taxon>
        <taxon>Insecta</taxon>
        <taxon>Pterygota</taxon>
        <taxon>Neoptera</taxon>
        <taxon>Endopterygota</taxon>
        <taxon>Diptera</taxon>
        <taxon>Brachycera</taxon>
        <taxon>Muscomorpha</taxon>
        <taxon>Platypezoidea</taxon>
        <taxon>Phoridae</taxon>
        <taxon>Megaseliini</taxon>
        <taxon>Megaselia</taxon>
    </lineage>
</organism>
<sequence>PFILGAKQNTPLSYADDVVILESGIDIQTISNNIKTVLQKTSSDHPWIDSTIQEGKSKAAQRLKICVNSEWRIRYNGKILTPFLQQ</sequence>
<dbReference type="EnsemblMetazoa" id="MESCA008710-RA">
    <property type="protein sequence ID" value="MESCA008710-PA"/>
    <property type="gene ID" value="MESCA008710"/>
</dbReference>
<name>T1GXZ5_MEGSC</name>
<reference evidence="1" key="2">
    <citation type="submission" date="2015-06" db="UniProtKB">
        <authorList>
            <consortium name="EnsemblMetazoa"/>
        </authorList>
    </citation>
    <scope>IDENTIFICATION</scope>
</reference>
<dbReference type="HOGENOM" id="CLU_2504272_0_0_1"/>
<dbReference type="EMBL" id="CAQQ02377312">
    <property type="status" value="NOT_ANNOTATED_CDS"/>
    <property type="molecule type" value="Genomic_DNA"/>
</dbReference>
<dbReference type="Proteomes" id="UP000015102">
    <property type="component" value="Unassembled WGS sequence"/>
</dbReference>
<proteinExistence type="predicted"/>
<dbReference type="EMBL" id="CAQQ02377313">
    <property type="status" value="NOT_ANNOTATED_CDS"/>
    <property type="molecule type" value="Genomic_DNA"/>
</dbReference>
<evidence type="ECO:0000313" key="1">
    <source>
        <dbReference type="EnsemblMetazoa" id="MESCA008710-PA"/>
    </source>
</evidence>